<evidence type="ECO:0000256" key="7">
    <source>
        <dbReference type="ARBA" id="ARBA00023043"/>
    </source>
</evidence>
<keyword evidence="9" id="KW-0175">Coiled coil</keyword>
<dbReference type="GO" id="GO:0016705">
    <property type="term" value="F:oxidoreductase activity, acting on paired donors, with incorporation or reduction of molecular oxygen"/>
    <property type="evidence" value="ECO:0007669"/>
    <property type="project" value="InterPro"/>
</dbReference>
<feature type="region of interest" description="Disordered" evidence="10">
    <location>
        <begin position="1"/>
        <end position="36"/>
    </location>
</feature>
<evidence type="ECO:0000313" key="13">
    <source>
        <dbReference type="Proteomes" id="UP001178507"/>
    </source>
</evidence>
<dbReference type="Pfam" id="PF12796">
    <property type="entry name" value="Ank_2"/>
    <property type="match status" value="2"/>
</dbReference>
<evidence type="ECO:0000256" key="3">
    <source>
        <dbReference type="ARBA" id="ARBA00022737"/>
    </source>
</evidence>
<dbReference type="GO" id="GO:0031418">
    <property type="term" value="F:L-ascorbic acid binding"/>
    <property type="evidence" value="ECO:0007669"/>
    <property type="project" value="InterPro"/>
</dbReference>
<evidence type="ECO:0000256" key="4">
    <source>
        <dbReference type="ARBA" id="ARBA00022964"/>
    </source>
</evidence>
<feature type="region of interest" description="Disordered" evidence="10">
    <location>
        <begin position="65"/>
        <end position="85"/>
    </location>
</feature>
<dbReference type="EMBL" id="CAUJNA010003563">
    <property type="protein sequence ID" value="CAJ1404964.1"/>
    <property type="molecule type" value="Genomic_DNA"/>
</dbReference>
<feature type="coiled-coil region" evidence="9">
    <location>
        <begin position="377"/>
        <end position="429"/>
    </location>
</feature>
<dbReference type="GO" id="GO:0005506">
    <property type="term" value="F:iron ion binding"/>
    <property type="evidence" value="ECO:0007669"/>
    <property type="project" value="InterPro"/>
</dbReference>
<keyword evidence="2" id="KW-0479">Metal-binding</keyword>
<dbReference type="InterPro" id="IPR044862">
    <property type="entry name" value="Pro_4_hyd_alph_FE2OG_OXY"/>
</dbReference>
<reference evidence="12" key="1">
    <citation type="submission" date="2023-08" db="EMBL/GenBank/DDBJ databases">
        <authorList>
            <person name="Chen Y."/>
            <person name="Shah S."/>
            <person name="Dougan E. K."/>
            <person name="Thang M."/>
            <person name="Chan C."/>
        </authorList>
    </citation>
    <scope>NUCLEOTIDE SEQUENCE</scope>
</reference>
<dbReference type="SUPFAM" id="SSF48403">
    <property type="entry name" value="Ankyrin repeat"/>
    <property type="match status" value="1"/>
</dbReference>
<feature type="domain" description="Fe2OG dioxygenase" evidence="11">
    <location>
        <begin position="198"/>
        <end position="298"/>
    </location>
</feature>
<dbReference type="InterPro" id="IPR002110">
    <property type="entry name" value="Ankyrin_rpt"/>
</dbReference>
<keyword evidence="4" id="KW-0223">Dioxygenase</keyword>
<feature type="repeat" description="ANK" evidence="8">
    <location>
        <begin position="919"/>
        <end position="943"/>
    </location>
</feature>
<dbReference type="PANTHER" id="PTHR24198">
    <property type="entry name" value="ANKYRIN REPEAT AND PROTEIN KINASE DOMAIN-CONTAINING PROTEIN"/>
    <property type="match status" value="1"/>
</dbReference>
<dbReference type="InterPro" id="IPR036770">
    <property type="entry name" value="Ankyrin_rpt-contain_sf"/>
</dbReference>
<dbReference type="PROSITE" id="PS51471">
    <property type="entry name" value="FE2OG_OXY"/>
    <property type="match status" value="1"/>
</dbReference>
<comment type="cofactor">
    <cofactor evidence="1">
        <name>L-ascorbate</name>
        <dbReference type="ChEBI" id="CHEBI:38290"/>
    </cofactor>
</comment>
<keyword evidence="6" id="KW-0408">Iron</keyword>
<dbReference type="InterPro" id="IPR006620">
    <property type="entry name" value="Pro_4_hyd_alph"/>
</dbReference>
<dbReference type="PANTHER" id="PTHR24198:SF165">
    <property type="entry name" value="ANKYRIN REPEAT-CONTAINING PROTEIN-RELATED"/>
    <property type="match status" value="1"/>
</dbReference>
<evidence type="ECO:0000256" key="2">
    <source>
        <dbReference type="ARBA" id="ARBA00022723"/>
    </source>
</evidence>
<feature type="region of interest" description="Disordered" evidence="10">
    <location>
        <begin position="504"/>
        <end position="548"/>
    </location>
</feature>
<evidence type="ECO:0000256" key="1">
    <source>
        <dbReference type="ARBA" id="ARBA00001961"/>
    </source>
</evidence>
<dbReference type="Gene3D" id="1.25.40.20">
    <property type="entry name" value="Ankyrin repeat-containing domain"/>
    <property type="match status" value="2"/>
</dbReference>
<protein>
    <recommendedName>
        <fullName evidence="11">Fe2OG dioxygenase domain-containing protein</fullName>
    </recommendedName>
</protein>
<proteinExistence type="predicted"/>
<feature type="region of interest" description="Disordered" evidence="10">
    <location>
        <begin position="560"/>
        <end position="585"/>
    </location>
</feature>
<keyword evidence="13" id="KW-1185">Reference proteome</keyword>
<dbReference type="SMART" id="SM00702">
    <property type="entry name" value="P4Hc"/>
    <property type="match status" value="1"/>
</dbReference>
<evidence type="ECO:0000256" key="6">
    <source>
        <dbReference type="ARBA" id="ARBA00023004"/>
    </source>
</evidence>
<feature type="compositionally biased region" description="Low complexity" evidence="10">
    <location>
        <begin position="69"/>
        <end position="85"/>
    </location>
</feature>
<comment type="caution">
    <text evidence="12">The sequence shown here is derived from an EMBL/GenBank/DDBJ whole genome shotgun (WGS) entry which is preliminary data.</text>
</comment>
<accession>A0AA36JH61</accession>
<keyword evidence="7 8" id="KW-0040">ANK repeat</keyword>
<dbReference type="Gene3D" id="2.60.120.620">
    <property type="entry name" value="q2cbj1_9rhob like domain"/>
    <property type="match status" value="1"/>
</dbReference>
<evidence type="ECO:0000256" key="5">
    <source>
        <dbReference type="ARBA" id="ARBA00023002"/>
    </source>
</evidence>
<evidence type="ECO:0000256" key="9">
    <source>
        <dbReference type="SAM" id="Coils"/>
    </source>
</evidence>
<dbReference type="PROSITE" id="PS50297">
    <property type="entry name" value="ANK_REP_REGION"/>
    <property type="match status" value="2"/>
</dbReference>
<evidence type="ECO:0000256" key="10">
    <source>
        <dbReference type="SAM" id="MobiDB-lite"/>
    </source>
</evidence>
<dbReference type="Proteomes" id="UP001178507">
    <property type="component" value="Unassembled WGS sequence"/>
</dbReference>
<feature type="repeat" description="ANK" evidence="8">
    <location>
        <begin position="810"/>
        <end position="836"/>
    </location>
</feature>
<keyword evidence="5" id="KW-0560">Oxidoreductase</keyword>
<dbReference type="PROSITE" id="PS50088">
    <property type="entry name" value="ANK_REPEAT"/>
    <property type="match status" value="2"/>
</dbReference>
<name>A0AA36JH61_9DINO</name>
<organism evidence="12 13">
    <name type="scientific">Effrenium voratum</name>
    <dbReference type="NCBI Taxonomy" id="2562239"/>
    <lineage>
        <taxon>Eukaryota</taxon>
        <taxon>Sar</taxon>
        <taxon>Alveolata</taxon>
        <taxon>Dinophyceae</taxon>
        <taxon>Suessiales</taxon>
        <taxon>Symbiodiniaceae</taxon>
        <taxon>Effrenium</taxon>
    </lineage>
</organism>
<dbReference type="GO" id="GO:0051213">
    <property type="term" value="F:dioxygenase activity"/>
    <property type="evidence" value="ECO:0007669"/>
    <property type="project" value="UniProtKB-KW"/>
</dbReference>
<dbReference type="AlphaFoldDB" id="A0AA36JH61"/>
<dbReference type="Pfam" id="PF13640">
    <property type="entry name" value="2OG-FeII_Oxy_3"/>
    <property type="match status" value="1"/>
</dbReference>
<evidence type="ECO:0000313" key="12">
    <source>
        <dbReference type="EMBL" id="CAJ1404964.1"/>
    </source>
</evidence>
<dbReference type="InterPro" id="IPR005123">
    <property type="entry name" value="Oxoglu/Fe-dep_dioxygenase_dom"/>
</dbReference>
<evidence type="ECO:0000256" key="8">
    <source>
        <dbReference type="PROSITE-ProRule" id="PRU00023"/>
    </source>
</evidence>
<keyword evidence="3" id="KW-0677">Repeat</keyword>
<dbReference type="SMART" id="SM00248">
    <property type="entry name" value="ANK"/>
    <property type="match status" value="4"/>
</dbReference>
<evidence type="ECO:0000259" key="11">
    <source>
        <dbReference type="PROSITE" id="PS51471"/>
    </source>
</evidence>
<gene>
    <name evidence="12" type="ORF">EVOR1521_LOCUS27318</name>
</gene>
<sequence length="1015" mass="114715">MPSCKRRFAWDSESGSGEQSERSSEEDSEAEDVVGWESQKVVEIHTQVCPSAEYFQLREQSAKDEAKEAAAPSAAAPSAAAQRGALAVERRRRRLTELRGASRASALAEAAAQLRGRGFVVWDHFLGAAESLLPLLARSDWRPGRLGDALSTSLRGDRVAWPSLEHPELRRWLQALDDLVADLRPLLDRENELRTVTAREPPMASCYPRGARYIRHYDNNCEEGQGDCNGRRLTAVYYLNEVTESDGGHLRIMGQRRVYDILPALDTLVLFWADRRTPHEVLPNRGADRYALSCWYVDLAEAPDAPAFPMKNHRACLPPRSIKSDPGDGGAASLLVSGERDKALAQSPETGERAEVHHNLKECLQRKAQIKERLEWKERIIAKEKAWEEEEQRKQEEKQQAAEEEARRRKEREERLERMKEERKQEERRHVQQVRPAAGLESLPKVEEVPGFAELRLLEQTLQYCKKLLPKNMDSVQEKKPIQYNNPDGSLIIVPKEERSEEYLFAPPKPRRHEGKVNKRPPTSKLKKTRTEGEQEPVSGSTDTEAEDLELRSRFHRAATEKSSWGHLPGHRRLRGHGSVPAHKQGPRIHVHWPKVHIDWGPEWHYQLVQVLQSNQYHLKDEGKQFRVEDCKGHRFKAQSKHSQDRSLFPLTLYLRKSRPAWQDCGHLVACNAGHTTTTPLEPGKPGKPWRLRPLHEATWPLAKNIPPRSAHMATKWAQRGFLVDQLLDALQRSSTCECGNRGIGEDSPSRSMKEGMQAIQNHQIDHQNVGHRCPPPRCQHCAGVCDCLWKSDMALLIEERADVNGSSWRGVTPLLLASGHGHVRVVTFFLALNADPLQSADPEGWTPLHEAARLNRAGTCDALLEACEDQRALLEARCQRREAYFHQTTAVLVAAEGRLESLQVLIKYKANLDARREDGNTPLMLATAGGYYEVCRLLLSSGCLVCGGLGGRQLREAMDAGRPKGGCRLKCRDKLHLPLRNKKSKSAGMLARHSLRQHHNFVEIALLLESKGVQ</sequence>